<dbReference type="PANTHER" id="PTHR28229">
    <property type="entry name" value="TRANSLOCATION PROTEIN SEC66"/>
    <property type="match status" value="1"/>
</dbReference>
<dbReference type="STRING" id="154538.A0A1M2V698"/>
<accession>A0A1M2V698</accession>
<organism evidence="3 4">
    <name type="scientific">Trametes pubescens</name>
    <name type="common">White-rot fungus</name>
    <dbReference type="NCBI Taxonomy" id="154538"/>
    <lineage>
        <taxon>Eukaryota</taxon>
        <taxon>Fungi</taxon>
        <taxon>Dikarya</taxon>
        <taxon>Basidiomycota</taxon>
        <taxon>Agaricomycotina</taxon>
        <taxon>Agaricomycetes</taxon>
        <taxon>Polyporales</taxon>
        <taxon>Polyporaceae</taxon>
        <taxon>Trametes</taxon>
    </lineage>
</organism>
<dbReference type="EMBL" id="MNAD01001631">
    <property type="protein sequence ID" value="OJT03128.1"/>
    <property type="molecule type" value="Genomic_DNA"/>
</dbReference>
<evidence type="ECO:0000256" key="1">
    <source>
        <dbReference type="SAM" id="MobiDB-lite"/>
    </source>
</evidence>
<dbReference type="GO" id="GO:0031204">
    <property type="term" value="P:post-translational protein targeting to membrane, translocation"/>
    <property type="evidence" value="ECO:0007669"/>
    <property type="project" value="InterPro"/>
</dbReference>
<feature type="compositionally biased region" description="Low complexity" evidence="1">
    <location>
        <begin position="189"/>
        <end position="206"/>
    </location>
</feature>
<dbReference type="OrthoDB" id="73168at2759"/>
<keyword evidence="2" id="KW-0812">Transmembrane</keyword>
<keyword evidence="2" id="KW-1133">Transmembrane helix</keyword>
<dbReference type="Proteomes" id="UP000184267">
    <property type="component" value="Unassembled WGS sequence"/>
</dbReference>
<comment type="caution">
    <text evidence="3">The sequence shown here is derived from an EMBL/GenBank/DDBJ whole genome shotgun (WGS) entry which is preliminary data.</text>
</comment>
<feature type="transmembrane region" description="Helical" evidence="2">
    <location>
        <begin position="6"/>
        <end position="25"/>
    </location>
</feature>
<name>A0A1M2V698_TRAPU</name>
<dbReference type="OMA" id="KPWFPAH"/>
<sequence>MASVLIPVLYVFIVFGSLLVFSYFYKRRNAQKVYESYFPPHHERDVYFSLMQMSDPPASESLLKAALVRRAMTDVTRIIRLREDKPALQNLLQKGSIGDDLWNSLLAAEKEMEAEILEVAAEANAYVEGWGSVIFQTATEMMHNEKMRALVEQIPSIRAEAERKYGKSALPKFAVEAPPPAPATPAPSTPQLAASPSLPSTPSTPARPETPSSAKSSNGLAPSSAGADSGAFSDSDVSVSTPTSPRSPSKSVSQL</sequence>
<proteinExistence type="predicted"/>
<dbReference type="GO" id="GO:0031207">
    <property type="term" value="C:Sec62/Sec63 complex"/>
    <property type="evidence" value="ECO:0007669"/>
    <property type="project" value="InterPro"/>
</dbReference>
<keyword evidence="2" id="KW-0472">Membrane</keyword>
<dbReference type="Pfam" id="PF09802">
    <property type="entry name" value="Sec66"/>
    <property type="match status" value="1"/>
</dbReference>
<feature type="compositionally biased region" description="Low complexity" evidence="1">
    <location>
        <begin position="223"/>
        <end position="255"/>
    </location>
</feature>
<feature type="compositionally biased region" description="Pro residues" evidence="1">
    <location>
        <begin position="177"/>
        <end position="188"/>
    </location>
</feature>
<evidence type="ECO:0000313" key="4">
    <source>
        <dbReference type="Proteomes" id="UP000184267"/>
    </source>
</evidence>
<gene>
    <name evidence="3" type="ORF">TRAPUB_6284</name>
</gene>
<evidence type="ECO:0000256" key="2">
    <source>
        <dbReference type="SAM" id="Phobius"/>
    </source>
</evidence>
<keyword evidence="4" id="KW-1185">Reference proteome</keyword>
<dbReference type="InterPro" id="IPR018624">
    <property type="entry name" value="Sec66"/>
</dbReference>
<protein>
    <submittedName>
        <fullName evidence="3">Translocation protein sec66</fullName>
    </submittedName>
</protein>
<feature type="region of interest" description="Disordered" evidence="1">
    <location>
        <begin position="176"/>
        <end position="255"/>
    </location>
</feature>
<reference evidence="3 4" key="1">
    <citation type="submission" date="2016-10" db="EMBL/GenBank/DDBJ databases">
        <title>Genome sequence of the basidiomycete white-rot fungus Trametes pubescens.</title>
        <authorList>
            <person name="Makela M.R."/>
            <person name="Granchi Z."/>
            <person name="Peng M."/>
            <person name="De Vries R.P."/>
            <person name="Grigoriev I."/>
            <person name="Riley R."/>
            <person name="Hilden K."/>
        </authorList>
    </citation>
    <scope>NUCLEOTIDE SEQUENCE [LARGE SCALE GENOMIC DNA]</scope>
    <source>
        <strain evidence="3 4">FBCC735</strain>
    </source>
</reference>
<dbReference type="PANTHER" id="PTHR28229:SF1">
    <property type="entry name" value="TRANSLOCATION PROTEIN SEC66"/>
    <property type="match status" value="1"/>
</dbReference>
<feature type="compositionally biased region" description="Polar residues" evidence="1">
    <location>
        <begin position="210"/>
        <end position="221"/>
    </location>
</feature>
<dbReference type="AlphaFoldDB" id="A0A1M2V698"/>
<evidence type="ECO:0000313" key="3">
    <source>
        <dbReference type="EMBL" id="OJT03128.1"/>
    </source>
</evidence>